<keyword evidence="1" id="KW-0812">Transmembrane</keyword>
<accession>A0A916TET0</accession>
<feature type="transmembrane region" description="Helical" evidence="1">
    <location>
        <begin position="104"/>
        <end position="124"/>
    </location>
</feature>
<proteinExistence type="predicted"/>
<keyword evidence="1" id="KW-1133">Transmembrane helix</keyword>
<name>A0A916TET0_9SPHN</name>
<gene>
    <name evidence="2" type="ORF">GCM10011380_34650</name>
</gene>
<dbReference type="Proteomes" id="UP000623067">
    <property type="component" value="Unassembled WGS sequence"/>
</dbReference>
<dbReference type="AlphaFoldDB" id="A0A916TET0"/>
<comment type="caution">
    <text evidence="2">The sequence shown here is derived from an EMBL/GenBank/DDBJ whole genome shotgun (WGS) entry which is preliminary data.</text>
</comment>
<reference evidence="2" key="1">
    <citation type="journal article" date="2014" name="Int. J. Syst. Evol. Microbiol.">
        <title>Complete genome sequence of Corynebacterium casei LMG S-19264T (=DSM 44701T), isolated from a smear-ripened cheese.</title>
        <authorList>
            <consortium name="US DOE Joint Genome Institute (JGI-PGF)"/>
            <person name="Walter F."/>
            <person name="Albersmeier A."/>
            <person name="Kalinowski J."/>
            <person name="Ruckert C."/>
        </authorList>
    </citation>
    <scope>NUCLEOTIDE SEQUENCE</scope>
    <source>
        <strain evidence="2">CGMCC 1.15330</strain>
    </source>
</reference>
<dbReference type="RefSeq" id="WP_188660905.1">
    <property type="nucleotide sequence ID" value="NZ_BMIH01000006.1"/>
</dbReference>
<reference evidence="2" key="2">
    <citation type="submission" date="2020-09" db="EMBL/GenBank/DDBJ databases">
        <authorList>
            <person name="Sun Q."/>
            <person name="Zhou Y."/>
        </authorList>
    </citation>
    <scope>NUCLEOTIDE SEQUENCE</scope>
    <source>
        <strain evidence="2">CGMCC 1.15330</strain>
    </source>
</reference>
<evidence type="ECO:0000313" key="2">
    <source>
        <dbReference type="EMBL" id="GGB42229.1"/>
    </source>
</evidence>
<keyword evidence="3" id="KW-1185">Reference proteome</keyword>
<protein>
    <submittedName>
        <fullName evidence="2">Uncharacterized protein</fullName>
    </submittedName>
</protein>
<evidence type="ECO:0000256" key="1">
    <source>
        <dbReference type="SAM" id="Phobius"/>
    </source>
</evidence>
<sequence length="125" mass="14003">MLDEWKRERQIRKVLSGLARQRVAMILQPQGVWVIERALQRDEDTEAALMTCHMRGWVEPLHDSMPTGDLTPDMKLPSGPLFTRTQTVFRLTEGGWSALNRAHAWTVAGIVIAILSLIATIAVAS</sequence>
<dbReference type="EMBL" id="BMIH01000006">
    <property type="protein sequence ID" value="GGB42229.1"/>
    <property type="molecule type" value="Genomic_DNA"/>
</dbReference>
<evidence type="ECO:0000313" key="3">
    <source>
        <dbReference type="Proteomes" id="UP000623067"/>
    </source>
</evidence>
<organism evidence="2 3">
    <name type="scientific">Sphingomonas metalli</name>
    <dbReference type="NCBI Taxonomy" id="1779358"/>
    <lineage>
        <taxon>Bacteria</taxon>
        <taxon>Pseudomonadati</taxon>
        <taxon>Pseudomonadota</taxon>
        <taxon>Alphaproteobacteria</taxon>
        <taxon>Sphingomonadales</taxon>
        <taxon>Sphingomonadaceae</taxon>
        <taxon>Sphingomonas</taxon>
    </lineage>
</organism>
<keyword evidence="1" id="KW-0472">Membrane</keyword>